<keyword evidence="4" id="KW-1185">Reference proteome</keyword>
<dbReference type="GO" id="GO:0008194">
    <property type="term" value="F:UDP-glycosyltransferase activity"/>
    <property type="evidence" value="ECO:0007669"/>
    <property type="project" value="InterPro"/>
</dbReference>
<dbReference type="SUPFAM" id="SSF53756">
    <property type="entry name" value="UDP-Glycosyltransferase/glycogen phosphorylase"/>
    <property type="match status" value="1"/>
</dbReference>
<proteinExistence type="predicted"/>
<dbReference type="Pfam" id="PF03033">
    <property type="entry name" value="Glyco_transf_28"/>
    <property type="match status" value="1"/>
</dbReference>
<dbReference type="Pfam" id="PF06722">
    <property type="entry name" value="EryCIII-like_C"/>
    <property type="match status" value="1"/>
</dbReference>
<reference evidence="3 4" key="1">
    <citation type="journal article" date="2010" name="J. Bacteriol.">
        <title>Genome sequences of Pelagibaca bermudensis HTCC2601T and Maritimibacter alkaliphilus HTCC2654T, the type strains of two marine Roseobacter genera.</title>
        <authorList>
            <person name="Thrash J.C."/>
            <person name="Cho J.C."/>
            <person name="Ferriera S."/>
            <person name="Johnson J."/>
            <person name="Vergin K.L."/>
            <person name="Giovannoni S.J."/>
        </authorList>
    </citation>
    <scope>NUCLEOTIDE SEQUENCE [LARGE SCALE GENOMIC DNA]</scope>
    <source>
        <strain evidence="3 4">HTCC2654</strain>
    </source>
</reference>
<feature type="domain" description="Glycosyltransferase family 28 N-terminal" evidence="1">
    <location>
        <begin position="4"/>
        <end position="87"/>
    </location>
</feature>
<name>A3VMK3_9RHOB</name>
<evidence type="ECO:0000259" key="2">
    <source>
        <dbReference type="Pfam" id="PF06722"/>
    </source>
</evidence>
<dbReference type="EMBL" id="AAMT01000034">
    <property type="protein sequence ID" value="EAQ10505.1"/>
    <property type="molecule type" value="Genomic_DNA"/>
</dbReference>
<dbReference type="STRING" id="314271.RB2654_15519"/>
<dbReference type="InterPro" id="IPR002213">
    <property type="entry name" value="UDP_glucos_trans"/>
</dbReference>
<keyword evidence="3" id="KW-0808">Transferase</keyword>
<dbReference type="HOGENOM" id="CLU_000537_8_0_5"/>
<dbReference type="InterPro" id="IPR050426">
    <property type="entry name" value="Glycosyltransferase_28"/>
</dbReference>
<dbReference type="Proteomes" id="UP000002931">
    <property type="component" value="Unassembled WGS sequence"/>
</dbReference>
<sequence length="415" mass="44345">MKLLIIAVGSRGDVQPFVAFGRAATAAGHDVLLSAPQGFDAMIRAAGLTPAPLPVDFQELLQQPEMQAAFNSLTGRLKAFRWANEIMNDQLSEMWRIGLEVSPDLILYHFKGAMGPYLGRKLGVPALPVALQPGFAATGEYPMFLMGSNDRGAALNRATHRIIHATMRMGTNVMVKRWIKATGAEIGPLMEVRQGYAPTGAPTRLHAFSPTLVPRPTDWGAGDVQTGYFFEDPDADYLPDPALAAFLEAGPPPIYAGFGSMPGLNHERTTRALRGALEKTGQRAVLATGWGGIEGFETGENIHVLDAVPHTWLFPRVSAVIHHGGSGTTHEGLRWGKPSVVCPLFADQPFFGARVAALGAGPDPIRQKRLTADNLAAAIDVALRPETAANAAAAGERIRTETGIADTLALIERLA</sequence>
<dbReference type="RefSeq" id="WP_008333235.1">
    <property type="nucleotide sequence ID" value="NZ_CH902578.1"/>
</dbReference>
<dbReference type="GO" id="GO:0033072">
    <property type="term" value="P:vancomycin biosynthetic process"/>
    <property type="evidence" value="ECO:0007669"/>
    <property type="project" value="UniProtKB-ARBA"/>
</dbReference>
<dbReference type="InterPro" id="IPR004276">
    <property type="entry name" value="GlycoTrans_28_N"/>
</dbReference>
<dbReference type="GO" id="GO:0016758">
    <property type="term" value="F:hexosyltransferase activity"/>
    <property type="evidence" value="ECO:0007669"/>
    <property type="project" value="InterPro"/>
</dbReference>
<accession>A3VMK3</accession>
<dbReference type="GO" id="GO:0005975">
    <property type="term" value="P:carbohydrate metabolic process"/>
    <property type="evidence" value="ECO:0007669"/>
    <property type="project" value="InterPro"/>
</dbReference>
<dbReference type="FunFam" id="3.40.50.2000:FF:000009">
    <property type="entry name" value="Sterol 3-beta-glucosyltransferase UGT80A2"/>
    <property type="match status" value="1"/>
</dbReference>
<evidence type="ECO:0000313" key="3">
    <source>
        <dbReference type="EMBL" id="EAQ10505.1"/>
    </source>
</evidence>
<gene>
    <name evidence="3" type="ORF">RB2654_15519</name>
</gene>
<dbReference type="CDD" id="cd03784">
    <property type="entry name" value="GT1_Gtf-like"/>
    <property type="match status" value="1"/>
</dbReference>
<feature type="domain" description="Erythromycin biosynthesis protein CIII-like C-terminal" evidence="2">
    <location>
        <begin position="300"/>
        <end position="391"/>
    </location>
</feature>
<dbReference type="PANTHER" id="PTHR48050:SF13">
    <property type="entry name" value="STEROL 3-BETA-GLUCOSYLTRANSFERASE UGT80A2"/>
    <property type="match status" value="1"/>
</dbReference>
<dbReference type="Gene3D" id="3.40.50.2000">
    <property type="entry name" value="Glycogen Phosphorylase B"/>
    <property type="match status" value="2"/>
</dbReference>
<evidence type="ECO:0000259" key="1">
    <source>
        <dbReference type="Pfam" id="PF03033"/>
    </source>
</evidence>
<evidence type="ECO:0000313" key="4">
    <source>
        <dbReference type="Proteomes" id="UP000002931"/>
    </source>
</evidence>
<comment type="caution">
    <text evidence="3">The sequence shown here is derived from an EMBL/GenBank/DDBJ whole genome shotgun (WGS) entry which is preliminary data.</text>
</comment>
<dbReference type="PANTHER" id="PTHR48050">
    <property type="entry name" value="STEROL 3-BETA-GLUCOSYLTRANSFERASE"/>
    <property type="match status" value="1"/>
</dbReference>
<dbReference type="eggNOG" id="COG1819">
    <property type="taxonomic scope" value="Bacteria"/>
</dbReference>
<dbReference type="OrthoDB" id="9805366at2"/>
<organism evidence="3 4">
    <name type="scientific">Maritimibacter alkaliphilus HTCC2654</name>
    <dbReference type="NCBI Taxonomy" id="314271"/>
    <lineage>
        <taxon>Bacteria</taxon>
        <taxon>Pseudomonadati</taxon>
        <taxon>Pseudomonadota</taxon>
        <taxon>Alphaproteobacteria</taxon>
        <taxon>Rhodobacterales</taxon>
        <taxon>Roseobacteraceae</taxon>
        <taxon>Maritimibacter</taxon>
    </lineage>
</organism>
<dbReference type="InterPro" id="IPR010610">
    <property type="entry name" value="EryCIII-like_C"/>
</dbReference>
<dbReference type="AlphaFoldDB" id="A3VMK3"/>
<protein>
    <submittedName>
        <fullName evidence="3">Putative UDP-glucose:sterol glucosyltransferase</fullName>
    </submittedName>
</protein>